<reference evidence="3" key="1">
    <citation type="journal article" date="2013" name="Genetics">
        <title>The draft genome and transcriptome of Panagrellus redivivus are shaped by the harsh demands of a free-living lifestyle.</title>
        <authorList>
            <person name="Srinivasan J."/>
            <person name="Dillman A.R."/>
            <person name="Macchietto M.G."/>
            <person name="Heikkinen L."/>
            <person name="Lakso M."/>
            <person name="Fracchia K.M."/>
            <person name="Antoshechkin I."/>
            <person name="Mortazavi A."/>
            <person name="Wong G."/>
            <person name="Sternberg P.W."/>
        </authorList>
    </citation>
    <scope>NUCLEOTIDE SEQUENCE [LARGE SCALE GENOMIC DNA]</scope>
    <source>
        <strain evidence="3">MT8872</strain>
    </source>
</reference>
<feature type="signal peptide" evidence="2">
    <location>
        <begin position="1"/>
        <end position="28"/>
    </location>
</feature>
<accession>A0A7E4UMH7</accession>
<feature type="chain" id="PRO_5028988905" evidence="2">
    <location>
        <begin position="29"/>
        <end position="195"/>
    </location>
</feature>
<keyword evidence="1" id="KW-0812">Transmembrane</keyword>
<keyword evidence="2" id="KW-0732">Signal</keyword>
<dbReference type="AlphaFoldDB" id="A0A7E4UMH7"/>
<proteinExistence type="predicted"/>
<protein>
    <submittedName>
        <fullName evidence="4">Ig-like domain-containing protein</fullName>
    </submittedName>
</protein>
<dbReference type="Proteomes" id="UP000492821">
    <property type="component" value="Unassembled WGS sequence"/>
</dbReference>
<organism evidence="3 4">
    <name type="scientific">Panagrellus redivivus</name>
    <name type="common">Microworm</name>
    <dbReference type="NCBI Taxonomy" id="6233"/>
    <lineage>
        <taxon>Eukaryota</taxon>
        <taxon>Metazoa</taxon>
        <taxon>Ecdysozoa</taxon>
        <taxon>Nematoda</taxon>
        <taxon>Chromadorea</taxon>
        <taxon>Rhabditida</taxon>
        <taxon>Tylenchina</taxon>
        <taxon>Panagrolaimomorpha</taxon>
        <taxon>Panagrolaimoidea</taxon>
        <taxon>Panagrolaimidae</taxon>
        <taxon>Panagrellus</taxon>
    </lineage>
</organism>
<keyword evidence="3" id="KW-1185">Reference proteome</keyword>
<keyword evidence="1" id="KW-0472">Membrane</keyword>
<evidence type="ECO:0000313" key="3">
    <source>
        <dbReference type="Proteomes" id="UP000492821"/>
    </source>
</evidence>
<sequence length="195" mass="21702">MPLPQIINKSTFIVHICFLLCFTNAINAADETVRIIVTVDTLFTIPHEGNDVRFQCSDVGDVKGWMLPDEAEVTFDTAENATSNYMVGDKFNATRNYLDILGIEHGMDGRYVCILEDGTHRDFFIPHIVSSARLTKSVMISLSVTGIFCILCLIILTVDRYCFSDMDVIKAQVAQKSARKKNVSSATIAPLEFPV</sequence>
<evidence type="ECO:0000313" key="4">
    <source>
        <dbReference type="WBParaSite" id="Pan_g10532.t1"/>
    </source>
</evidence>
<evidence type="ECO:0000256" key="1">
    <source>
        <dbReference type="SAM" id="Phobius"/>
    </source>
</evidence>
<reference evidence="4" key="2">
    <citation type="submission" date="2020-10" db="UniProtKB">
        <authorList>
            <consortium name="WormBaseParasite"/>
        </authorList>
    </citation>
    <scope>IDENTIFICATION</scope>
</reference>
<name>A0A7E4UMH7_PANRE</name>
<keyword evidence="1" id="KW-1133">Transmembrane helix</keyword>
<feature type="transmembrane region" description="Helical" evidence="1">
    <location>
        <begin position="138"/>
        <end position="158"/>
    </location>
</feature>
<dbReference type="WBParaSite" id="Pan_g10532.t1">
    <property type="protein sequence ID" value="Pan_g10532.t1"/>
    <property type="gene ID" value="Pan_g10532"/>
</dbReference>
<evidence type="ECO:0000256" key="2">
    <source>
        <dbReference type="SAM" id="SignalP"/>
    </source>
</evidence>